<organism evidence="1 2">
    <name type="scientific">Rubus argutus</name>
    <name type="common">Southern blackberry</name>
    <dbReference type="NCBI Taxonomy" id="59490"/>
    <lineage>
        <taxon>Eukaryota</taxon>
        <taxon>Viridiplantae</taxon>
        <taxon>Streptophyta</taxon>
        <taxon>Embryophyta</taxon>
        <taxon>Tracheophyta</taxon>
        <taxon>Spermatophyta</taxon>
        <taxon>Magnoliopsida</taxon>
        <taxon>eudicotyledons</taxon>
        <taxon>Gunneridae</taxon>
        <taxon>Pentapetalae</taxon>
        <taxon>rosids</taxon>
        <taxon>fabids</taxon>
        <taxon>Rosales</taxon>
        <taxon>Rosaceae</taxon>
        <taxon>Rosoideae</taxon>
        <taxon>Rosoideae incertae sedis</taxon>
        <taxon>Rubus</taxon>
    </lineage>
</organism>
<evidence type="ECO:0000313" key="2">
    <source>
        <dbReference type="Proteomes" id="UP001457282"/>
    </source>
</evidence>
<name>A0AAW1WDK6_RUBAR</name>
<proteinExistence type="predicted"/>
<dbReference type="EMBL" id="JBEDUW010000006">
    <property type="protein sequence ID" value="KAK9921569.1"/>
    <property type="molecule type" value="Genomic_DNA"/>
</dbReference>
<dbReference type="Proteomes" id="UP001457282">
    <property type="component" value="Unassembled WGS sequence"/>
</dbReference>
<evidence type="ECO:0000313" key="1">
    <source>
        <dbReference type="EMBL" id="KAK9921569.1"/>
    </source>
</evidence>
<protein>
    <recommendedName>
        <fullName evidence="3">Secreted protein</fullName>
    </recommendedName>
</protein>
<keyword evidence="2" id="KW-1185">Reference proteome</keyword>
<accession>A0AAW1WDK6</accession>
<evidence type="ECO:0008006" key="3">
    <source>
        <dbReference type="Google" id="ProtNLM"/>
    </source>
</evidence>
<dbReference type="AlphaFoldDB" id="A0AAW1WDK6"/>
<gene>
    <name evidence="1" type="ORF">M0R45_030074</name>
</gene>
<reference evidence="1 2" key="1">
    <citation type="journal article" date="2023" name="G3 (Bethesda)">
        <title>A chromosome-length genome assembly and annotation of blackberry (Rubus argutus, cv. 'Hillquist').</title>
        <authorList>
            <person name="Bruna T."/>
            <person name="Aryal R."/>
            <person name="Dudchenko O."/>
            <person name="Sargent D.J."/>
            <person name="Mead D."/>
            <person name="Buti M."/>
            <person name="Cavallini A."/>
            <person name="Hytonen T."/>
            <person name="Andres J."/>
            <person name="Pham M."/>
            <person name="Weisz D."/>
            <person name="Mascagni F."/>
            <person name="Usai G."/>
            <person name="Natali L."/>
            <person name="Bassil N."/>
            <person name="Fernandez G.E."/>
            <person name="Lomsadze A."/>
            <person name="Armour M."/>
            <person name="Olukolu B."/>
            <person name="Poorten T."/>
            <person name="Britton C."/>
            <person name="Davik J."/>
            <person name="Ashrafi H."/>
            <person name="Aiden E.L."/>
            <person name="Borodovsky M."/>
            <person name="Worthington M."/>
        </authorList>
    </citation>
    <scope>NUCLEOTIDE SEQUENCE [LARGE SCALE GENOMIC DNA]</scope>
    <source>
        <strain evidence="1">PI 553951</strain>
    </source>
</reference>
<comment type="caution">
    <text evidence="1">The sequence shown here is derived from an EMBL/GenBank/DDBJ whole genome shotgun (WGS) entry which is preliminary data.</text>
</comment>
<sequence>MNTEALWWWCGAAWVLQWQSEQSTCSMIGWEFVCDCRPAMWQLLTVWRLLSLYRIMAAATVASPAVEPVKPHHDVKLFKPLELR</sequence>